<organism evidence="1 2">
    <name type="scientific">Phyllostomus discolor</name>
    <name type="common">pale spear-nosed bat</name>
    <dbReference type="NCBI Taxonomy" id="89673"/>
    <lineage>
        <taxon>Eukaryota</taxon>
        <taxon>Metazoa</taxon>
        <taxon>Chordata</taxon>
        <taxon>Craniata</taxon>
        <taxon>Vertebrata</taxon>
        <taxon>Euteleostomi</taxon>
        <taxon>Mammalia</taxon>
        <taxon>Eutheria</taxon>
        <taxon>Laurasiatheria</taxon>
        <taxon>Chiroptera</taxon>
        <taxon>Yangochiroptera</taxon>
        <taxon>Phyllostomidae</taxon>
        <taxon>Phyllostominae</taxon>
        <taxon>Phyllostomus</taxon>
    </lineage>
</organism>
<reference evidence="1 2" key="1">
    <citation type="journal article" date="2020" name="Nature">
        <title>Six reference-quality genomes reveal evolution of bat adaptations.</title>
        <authorList>
            <person name="Jebb D."/>
            <person name="Huang Z."/>
            <person name="Pippel M."/>
            <person name="Hughes G.M."/>
            <person name="Lavrichenko K."/>
            <person name="Devanna P."/>
            <person name="Winkler S."/>
            <person name="Jermiin L.S."/>
            <person name="Skirmuntt E.C."/>
            <person name="Katzourakis A."/>
            <person name="Burkitt-Gray L."/>
            <person name="Ray D.A."/>
            <person name="Sullivan K.A.M."/>
            <person name="Roscito J.G."/>
            <person name="Kirilenko B.M."/>
            <person name="Davalos L.M."/>
            <person name="Corthals A.P."/>
            <person name="Power M.L."/>
            <person name="Jones G."/>
            <person name="Ransome R.D."/>
            <person name="Dechmann D.K.N."/>
            <person name="Locatelli A.G."/>
            <person name="Puechmaille S.J."/>
            <person name="Fedrigo O."/>
            <person name="Jarvis E.D."/>
            <person name="Hiller M."/>
            <person name="Vernes S.C."/>
            <person name="Myers E.W."/>
            <person name="Teeling E.C."/>
        </authorList>
    </citation>
    <scope>NUCLEOTIDE SEQUENCE [LARGE SCALE GENOMIC DNA]</scope>
    <source>
        <strain evidence="1">Bat1K_MPI-CBG_1</strain>
    </source>
</reference>
<dbReference type="Proteomes" id="UP000664940">
    <property type="component" value="Unassembled WGS sequence"/>
</dbReference>
<evidence type="ECO:0000313" key="2">
    <source>
        <dbReference type="Proteomes" id="UP000664940"/>
    </source>
</evidence>
<accession>A0A834B1S1</accession>
<comment type="caution">
    <text evidence="1">The sequence shown here is derived from an EMBL/GenBank/DDBJ whole genome shotgun (WGS) entry which is preliminary data.</text>
</comment>
<name>A0A834B1S1_9CHIR</name>
<sequence>MVGAAHTPAGGGRRRLSGTKLLSPLEPWLESPRQPVVTKLCGLSFPPGFDLQDEGGLGRWLRRVLPAQHGRGSGSFCEPAGGRWRACGPSGNLGGLSGGPRRAGRCQDWTQMTVYQPPRAAVTKGHRLGVFSLSSGGQKL</sequence>
<gene>
    <name evidence="1" type="ORF">HJG60_010359</name>
</gene>
<evidence type="ECO:0000313" key="1">
    <source>
        <dbReference type="EMBL" id="KAF6120031.1"/>
    </source>
</evidence>
<dbReference type="AlphaFoldDB" id="A0A834B1S1"/>
<proteinExistence type="predicted"/>
<protein>
    <submittedName>
        <fullName evidence="1">Uncharacterized protein</fullName>
    </submittedName>
</protein>
<dbReference type="EMBL" id="JABVXQ010000003">
    <property type="protein sequence ID" value="KAF6120031.1"/>
    <property type="molecule type" value="Genomic_DNA"/>
</dbReference>